<accession>A0A812ES25</accession>
<dbReference type="PANTHER" id="PTHR14983">
    <property type="entry name" value="CILIOGENESIS AND PLANAR POLARITY EFFECTOR 2"/>
    <property type="match status" value="1"/>
</dbReference>
<sequence length="166" mass="18977">MEIMSSLQRGDMSHKTFGLLEHPHLPPMVTTEEVQYKIMLVGKNGVGKTATAANLTGYSPMENYYETPGIQVWQTYWPARIRQLNKVMLFHLCLWESGTTAMRKFDHILPALKENVDCILLVFSLLDKSSFDELPHLISRLTEPNDNVCKIAIGTKYPFIIIYKAM</sequence>
<organism evidence="14 15">
    <name type="scientific">Acanthosepion pharaonis</name>
    <name type="common">Pharaoh cuttlefish</name>
    <name type="synonym">Sepia pharaonis</name>
    <dbReference type="NCBI Taxonomy" id="158019"/>
    <lineage>
        <taxon>Eukaryota</taxon>
        <taxon>Metazoa</taxon>
        <taxon>Spiralia</taxon>
        <taxon>Lophotrochozoa</taxon>
        <taxon>Mollusca</taxon>
        <taxon>Cephalopoda</taxon>
        <taxon>Coleoidea</taxon>
        <taxon>Decapodiformes</taxon>
        <taxon>Sepiida</taxon>
        <taxon>Sepiina</taxon>
        <taxon>Sepiidae</taxon>
        <taxon>Acanthosepion</taxon>
    </lineage>
</organism>
<evidence type="ECO:0000256" key="3">
    <source>
        <dbReference type="ARBA" id="ARBA00021423"/>
    </source>
</evidence>
<evidence type="ECO:0000313" key="15">
    <source>
        <dbReference type="Proteomes" id="UP000597762"/>
    </source>
</evidence>
<evidence type="ECO:0000256" key="2">
    <source>
        <dbReference type="ARBA" id="ARBA00006270"/>
    </source>
</evidence>
<evidence type="ECO:0000256" key="8">
    <source>
        <dbReference type="ARBA" id="ARBA00022927"/>
    </source>
</evidence>
<evidence type="ECO:0000256" key="10">
    <source>
        <dbReference type="ARBA" id="ARBA00023134"/>
    </source>
</evidence>
<dbReference type="GO" id="GO:0015031">
    <property type="term" value="P:protein transport"/>
    <property type="evidence" value="ECO:0007669"/>
    <property type="project" value="UniProtKB-KW"/>
</dbReference>
<keyword evidence="7" id="KW-0970">Cilium biogenesis/degradation</keyword>
<comment type="similarity">
    <text evidence="2">Belongs to the small GTPase superfamily. Rab family.</text>
</comment>
<comment type="caution">
    <text evidence="14">The sequence shown here is derived from an EMBL/GenBank/DDBJ whole genome shotgun (WGS) entry which is preliminary data.</text>
</comment>
<dbReference type="GO" id="GO:0030030">
    <property type="term" value="P:cell projection organization"/>
    <property type="evidence" value="ECO:0007669"/>
    <property type="project" value="UniProtKB-KW"/>
</dbReference>
<evidence type="ECO:0000256" key="12">
    <source>
        <dbReference type="ARBA" id="ARBA00023273"/>
    </source>
</evidence>
<dbReference type="GO" id="GO:0006887">
    <property type="term" value="P:exocytosis"/>
    <property type="evidence" value="ECO:0007669"/>
    <property type="project" value="UniProtKB-KW"/>
</dbReference>
<dbReference type="InterPro" id="IPR001806">
    <property type="entry name" value="Small_GTPase"/>
</dbReference>
<keyword evidence="8" id="KW-0653">Protein transport</keyword>
<evidence type="ECO:0000256" key="1">
    <source>
        <dbReference type="ARBA" id="ARBA00004120"/>
    </source>
</evidence>
<keyword evidence="6" id="KW-0963">Cytoplasm</keyword>
<comment type="subcellular location">
    <subcellularLocation>
        <location evidence="1">Cytoplasm</location>
        <location evidence="1">Cytoskeleton</location>
        <location evidence="1">Cilium basal body</location>
    </subcellularLocation>
</comment>
<evidence type="ECO:0000256" key="9">
    <source>
        <dbReference type="ARBA" id="ARBA00023069"/>
    </source>
</evidence>
<evidence type="ECO:0000256" key="6">
    <source>
        <dbReference type="ARBA" id="ARBA00022490"/>
    </source>
</evidence>
<name>A0A812ES25_ACAPH</name>
<evidence type="ECO:0000256" key="7">
    <source>
        <dbReference type="ARBA" id="ARBA00022794"/>
    </source>
</evidence>
<dbReference type="EMBL" id="CAHIKZ030005521">
    <property type="protein sequence ID" value="CAE1328128.1"/>
    <property type="molecule type" value="Genomic_DNA"/>
</dbReference>
<proteinExistence type="inferred from homology"/>
<evidence type="ECO:0000256" key="11">
    <source>
        <dbReference type="ARBA" id="ARBA00023212"/>
    </source>
</evidence>
<keyword evidence="10" id="KW-0342">GTP-binding</keyword>
<keyword evidence="15" id="KW-1185">Reference proteome</keyword>
<dbReference type="SUPFAM" id="SSF52540">
    <property type="entry name" value="P-loop containing nucleoside triphosphate hydrolases"/>
    <property type="match status" value="1"/>
</dbReference>
<dbReference type="OrthoDB" id="10266641at2759"/>
<keyword evidence="12" id="KW-0966">Cell projection</keyword>
<dbReference type="Proteomes" id="UP000597762">
    <property type="component" value="Unassembled WGS sequence"/>
</dbReference>
<keyword evidence="10" id="KW-0547">Nucleotide-binding</keyword>
<keyword evidence="9" id="KW-0969">Cilium</keyword>
<keyword evidence="11" id="KW-0206">Cytoskeleton</keyword>
<dbReference type="GO" id="GO:0003924">
    <property type="term" value="F:GTPase activity"/>
    <property type="evidence" value="ECO:0007669"/>
    <property type="project" value="InterPro"/>
</dbReference>
<dbReference type="PANTHER" id="PTHR14983:SF1">
    <property type="entry name" value="CILIOGENESIS AND PLANAR POLARITY EFFECTOR 2"/>
    <property type="match status" value="1"/>
</dbReference>
<dbReference type="AlphaFoldDB" id="A0A812ES25"/>
<dbReference type="Gene3D" id="3.40.50.300">
    <property type="entry name" value="P-loop containing nucleotide triphosphate hydrolases"/>
    <property type="match status" value="1"/>
</dbReference>
<dbReference type="InterPro" id="IPR039677">
    <property type="entry name" value="RSG1"/>
</dbReference>
<keyword evidence="5" id="KW-0268">Exocytosis</keyword>
<evidence type="ECO:0000256" key="13">
    <source>
        <dbReference type="ARBA" id="ARBA00030243"/>
    </source>
</evidence>
<dbReference type="GO" id="GO:0005525">
    <property type="term" value="F:GTP binding"/>
    <property type="evidence" value="ECO:0007669"/>
    <property type="project" value="UniProtKB-KW"/>
</dbReference>
<protein>
    <recommendedName>
        <fullName evidence="3">Ciliogenesis and planar polarity effector 2</fullName>
    </recommendedName>
    <alternativeName>
        <fullName evidence="13">REM2- and Rab-like small GTPase 1</fullName>
    </alternativeName>
</protein>
<gene>
    <name evidence="14" type="ORF">SPHA_77726</name>
</gene>
<dbReference type="Pfam" id="PF00071">
    <property type="entry name" value="Ras"/>
    <property type="match status" value="1"/>
</dbReference>
<dbReference type="InterPro" id="IPR027417">
    <property type="entry name" value="P-loop_NTPase"/>
</dbReference>
<keyword evidence="4" id="KW-0813">Transport</keyword>
<evidence type="ECO:0000256" key="4">
    <source>
        <dbReference type="ARBA" id="ARBA00022448"/>
    </source>
</evidence>
<evidence type="ECO:0000313" key="14">
    <source>
        <dbReference type="EMBL" id="CAE1328128.1"/>
    </source>
</evidence>
<evidence type="ECO:0000256" key="5">
    <source>
        <dbReference type="ARBA" id="ARBA00022483"/>
    </source>
</evidence>
<reference evidence="14" key="1">
    <citation type="submission" date="2021-01" db="EMBL/GenBank/DDBJ databases">
        <authorList>
            <person name="Li R."/>
            <person name="Bekaert M."/>
        </authorList>
    </citation>
    <scope>NUCLEOTIDE SEQUENCE</scope>
    <source>
        <strain evidence="14">Farmed</strain>
    </source>
</reference>